<dbReference type="SUPFAM" id="SSF54637">
    <property type="entry name" value="Thioesterase/thiol ester dehydrase-isomerase"/>
    <property type="match status" value="1"/>
</dbReference>
<dbReference type="Proteomes" id="UP000637002">
    <property type="component" value="Unassembled WGS sequence"/>
</dbReference>
<dbReference type="Pfam" id="PF01575">
    <property type="entry name" value="MaoC_dehydratas"/>
    <property type="match status" value="1"/>
</dbReference>
<keyword evidence="3" id="KW-1185">Reference proteome</keyword>
<evidence type="ECO:0000313" key="2">
    <source>
        <dbReference type="EMBL" id="GGC87331.1"/>
    </source>
</evidence>
<sequence>MTDAMPARLVPAEKVIDRQAIRLYAELTTDFNPIHLDPEFAAKSPMKGIIAHGMLSLNLVWQALRATFGRQVADGAVMDVRFIKPVREDDTVHAEGEAVADAPGRYAVRVVNQHGEAVIVGTVDLAHVG</sequence>
<evidence type="ECO:0000313" key="3">
    <source>
        <dbReference type="Proteomes" id="UP000637002"/>
    </source>
</evidence>
<dbReference type="Gene3D" id="3.10.129.10">
    <property type="entry name" value="Hotdog Thioesterase"/>
    <property type="match status" value="1"/>
</dbReference>
<comment type="caution">
    <text evidence="2">The sequence shown here is derived from an EMBL/GenBank/DDBJ whole genome shotgun (WGS) entry which is preliminary data.</text>
</comment>
<dbReference type="PANTHER" id="PTHR43841">
    <property type="entry name" value="3-HYDROXYACYL-THIOESTER DEHYDRATASE HTDX-RELATED"/>
    <property type="match status" value="1"/>
</dbReference>
<feature type="domain" description="MaoC-like" evidence="1">
    <location>
        <begin position="13"/>
        <end position="107"/>
    </location>
</feature>
<reference evidence="2" key="1">
    <citation type="journal article" date="2014" name="Int. J. Syst. Evol. Microbiol.">
        <title>Complete genome sequence of Corynebacterium casei LMG S-19264T (=DSM 44701T), isolated from a smear-ripened cheese.</title>
        <authorList>
            <consortium name="US DOE Joint Genome Institute (JGI-PGF)"/>
            <person name="Walter F."/>
            <person name="Albersmeier A."/>
            <person name="Kalinowski J."/>
            <person name="Ruckert C."/>
        </authorList>
    </citation>
    <scope>NUCLEOTIDE SEQUENCE</scope>
    <source>
        <strain evidence="2">CGMCC 1.12919</strain>
    </source>
</reference>
<accession>A0A916XMM6</accession>
<dbReference type="InterPro" id="IPR002539">
    <property type="entry name" value="MaoC-like_dom"/>
</dbReference>
<dbReference type="AlphaFoldDB" id="A0A916XMM6"/>
<dbReference type="InterPro" id="IPR029069">
    <property type="entry name" value="HotDog_dom_sf"/>
</dbReference>
<organism evidence="2 3">
    <name type="scientific">Chelatococcus reniformis</name>
    <dbReference type="NCBI Taxonomy" id="1494448"/>
    <lineage>
        <taxon>Bacteria</taxon>
        <taxon>Pseudomonadati</taxon>
        <taxon>Pseudomonadota</taxon>
        <taxon>Alphaproteobacteria</taxon>
        <taxon>Hyphomicrobiales</taxon>
        <taxon>Chelatococcaceae</taxon>
        <taxon>Chelatococcus</taxon>
    </lineage>
</organism>
<name>A0A916XMM6_9HYPH</name>
<dbReference type="EMBL" id="BMGG01000010">
    <property type="protein sequence ID" value="GGC87331.1"/>
    <property type="molecule type" value="Genomic_DNA"/>
</dbReference>
<proteinExistence type="predicted"/>
<dbReference type="RefSeq" id="WP_244642233.1">
    <property type="nucleotide sequence ID" value="NZ_BMGG01000010.1"/>
</dbReference>
<protein>
    <submittedName>
        <fullName evidence="2">Acyl dehydratase</fullName>
    </submittedName>
</protein>
<dbReference type="PANTHER" id="PTHR43841:SF3">
    <property type="entry name" value="(3R)-HYDROXYACYL-ACP DEHYDRATASE SUBUNIT HADB"/>
    <property type="match status" value="1"/>
</dbReference>
<gene>
    <name evidence="2" type="ORF">GCM10010994_51610</name>
</gene>
<reference evidence="2" key="2">
    <citation type="submission" date="2020-09" db="EMBL/GenBank/DDBJ databases">
        <authorList>
            <person name="Sun Q."/>
            <person name="Zhou Y."/>
        </authorList>
    </citation>
    <scope>NUCLEOTIDE SEQUENCE</scope>
    <source>
        <strain evidence="2">CGMCC 1.12919</strain>
    </source>
</reference>
<dbReference type="CDD" id="cd03441">
    <property type="entry name" value="R_hydratase_like"/>
    <property type="match status" value="1"/>
</dbReference>
<evidence type="ECO:0000259" key="1">
    <source>
        <dbReference type="Pfam" id="PF01575"/>
    </source>
</evidence>